<dbReference type="InterPro" id="IPR052709">
    <property type="entry name" value="Transposase-MT_Hybrid"/>
</dbReference>
<dbReference type="Gene3D" id="3.30.420.10">
    <property type="entry name" value="Ribonuclease H-like superfamily/Ribonuclease H"/>
    <property type="match status" value="1"/>
</dbReference>
<dbReference type="PANTHER" id="PTHR46060:SF1">
    <property type="entry name" value="MARINER MOS1 TRANSPOSASE-LIKE PROTEIN"/>
    <property type="match status" value="1"/>
</dbReference>
<name>A0A4C1ZDV1_EUMVA</name>
<accession>A0A4C1ZDV1</accession>
<dbReference type="GO" id="GO:0003676">
    <property type="term" value="F:nucleic acid binding"/>
    <property type="evidence" value="ECO:0007669"/>
    <property type="project" value="InterPro"/>
</dbReference>
<dbReference type="InterPro" id="IPR038717">
    <property type="entry name" value="Tc1-like_DDE_dom"/>
</dbReference>
<proteinExistence type="predicted"/>
<evidence type="ECO:0000313" key="3">
    <source>
        <dbReference type="Proteomes" id="UP000299102"/>
    </source>
</evidence>
<dbReference type="EMBL" id="BGZK01001745">
    <property type="protein sequence ID" value="GBP85562.1"/>
    <property type="molecule type" value="Genomic_DNA"/>
</dbReference>
<comment type="caution">
    <text evidence="2">The sequence shown here is derived from an EMBL/GenBank/DDBJ whole genome shotgun (WGS) entry which is preliminary data.</text>
</comment>
<dbReference type="STRING" id="151549.A0A4C1ZDV1"/>
<evidence type="ECO:0000313" key="2">
    <source>
        <dbReference type="EMBL" id="GBP85562.1"/>
    </source>
</evidence>
<dbReference type="OrthoDB" id="10017160at2759"/>
<protein>
    <submittedName>
        <fullName evidence="2">Mariner Mos1 transposase</fullName>
    </submittedName>
</protein>
<dbReference type="PANTHER" id="PTHR46060">
    <property type="entry name" value="MARINER MOS1 TRANSPOSASE-LIKE PROTEIN"/>
    <property type="match status" value="1"/>
</dbReference>
<organism evidence="2 3">
    <name type="scientific">Eumeta variegata</name>
    <name type="common">Bagworm moth</name>
    <name type="synonym">Eumeta japonica</name>
    <dbReference type="NCBI Taxonomy" id="151549"/>
    <lineage>
        <taxon>Eukaryota</taxon>
        <taxon>Metazoa</taxon>
        <taxon>Ecdysozoa</taxon>
        <taxon>Arthropoda</taxon>
        <taxon>Hexapoda</taxon>
        <taxon>Insecta</taxon>
        <taxon>Pterygota</taxon>
        <taxon>Neoptera</taxon>
        <taxon>Endopterygota</taxon>
        <taxon>Lepidoptera</taxon>
        <taxon>Glossata</taxon>
        <taxon>Ditrysia</taxon>
        <taxon>Tineoidea</taxon>
        <taxon>Psychidae</taxon>
        <taxon>Oiketicinae</taxon>
        <taxon>Eumeta</taxon>
    </lineage>
</organism>
<sequence>MGIKSVSGTTISEGSRIGDEISVRAKSQFKEIFEEIRKNNRQRKTILHHDNAICYTSAETTRFSEGQKIELTGHPPYSSDLAPKDLFPSVKNKLRSQRFSGREEAIDAFKMYFRHVQTNGDGLTWPRRWRRTAAALGQCARMDSSNYALKALKCTYEFSFILELSF</sequence>
<dbReference type="AlphaFoldDB" id="A0A4C1ZDV1"/>
<dbReference type="InterPro" id="IPR036397">
    <property type="entry name" value="RNaseH_sf"/>
</dbReference>
<dbReference type="Pfam" id="PF13358">
    <property type="entry name" value="DDE_3"/>
    <property type="match status" value="1"/>
</dbReference>
<evidence type="ECO:0000259" key="1">
    <source>
        <dbReference type="Pfam" id="PF13358"/>
    </source>
</evidence>
<reference evidence="2 3" key="1">
    <citation type="journal article" date="2019" name="Commun. Biol.">
        <title>The bagworm genome reveals a unique fibroin gene that provides high tensile strength.</title>
        <authorList>
            <person name="Kono N."/>
            <person name="Nakamura H."/>
            <person name="Ohtoshi R."/>
            <person name="Tomita M."/>
            <person name="Numata K."/>
            <person name="Arakawa K."/>
        </authorList>
    </citation>
    <scope>NUCLEOTIDE SEQUENCE [LARGE SCALE GENOMIC DNA]</scope>
</reference>
<keyword evidence="3" id="KW-1185">Reference proteome</keyword>
<dbReference type="Proteomes" id="UP000299102">
    <property type="component" value="Unassembled WGS sequence"/>
</dbReference>
<feature type="domain" description="Tc1-like transposase DDE" evidence="1">
    <location>
        <begin position="24"/>
        <end position="103"/>
    </location>
</feature>
<gene>
    <name evidence="2" type="ORF">EVAR_67739_1</name>
</gene>